<accession>A0A0B6ZHA6</accession>
<feature type="non-terminal residue" evidence="1">
    <location>
        <position position="1"/>
    </location>
</feature>
<dbReference type="EMBL" id="HACG01021079">
    <property type="protein sequence ID" value="CEK67944.1"/>
    <property type="molecule type" value="Transcribed_RNA"/>
</dbReference>
<feature type="non-terminal residue" evidence="1">
    <location>
        <position position="70"/>
    </location>
</feature>
<organism evidence="1">
    <name type="scientific">Arion vulgaris</name>
    <dbReference type="NCBI Taxonomy" id="1028688"/>
    <lineage>
        <taxon>Eukaryota</taxon>
        <taxon>Metazoa</taxon>
        <taxon>Spiralia</taxon>
        <taxon>Lophotrochozoa</taxon>
        <taxon>Mollusca</taxon>
        <taxon>Gastropoda</taxon>
        <taxon>Heterobranchia</taxon>
        <taxon>Euthyneura</taxon>
        <taxon>Panpulmonata</taxon>
        <taxon>Eupulmonata</taxon>
        <taxon>Stylommatophora</taxon>
        <taxon>Helicina</taxon>
        <taxon>Arionoidea</taxon>
        <taxon>Arionidae</taxon>
        <taxon>Arion</taxon>
    </lineage>
</organism>
<dbReference type="AlphaFoldDB" id="A0A0B6ZHA6"/>
<protein>
    <submittedName>
        <fullName evidence="1">Uncharacterized protein</fullName>
    </submittedName>
</protein>
<proteinExistence type="predicted"/>
<evidence type="ECO:0000313" key="1">
    <source>
        <dbReference type="EMBL" id="CEK67944.1"/>
    </source>
</evidence>
<name>A0A0B6ZHA6_9EUPU</name>
<sequence length="70" mass="7700">KTSVCSGGKIMRTDGLCKTAVKQIRGLGYKLFIVLAPTSLNKCVSMKDLESINKRIKTNINDISQITELN</sequence>
<reference evidence="1" key="1">
    <citation type="submission" date="2014-12" db="EMBL/GenBank/DDBJ databases">
        <title>Insight into the proteome of Arion vulgaris.</title>
        <authorList>
            <person name="Aradska J."/>
            <person name="Bulat T."/>
            <person name="Smidak R."/>
            <person name="Sarate P."/>
            <person name="Gangsoo J."/>
            <person name="Sialana F."/>
            <person name="Bilban M."/>
            <person name="Lubec G."/>
        </authorList>
    </citation>
    <scope>NUCLEOTIDE SEQUENCE</scope>
    <source>
        <tissue evidence="1">Skin</tissue>
    </source>
</reference>
<gene>
    <name evidence="1" type="primary">ORF64498</name>
</gene>